<proteinExistence type="predicted"/>
<evidence type="ECO:0000256" key="3">
    <source>
        <dbReference type="SAM" id="MobiDB-lite"/>
    </source>
</evidence>
<name>A0AB34JM39_PRYPA</name>
<dbReference type="PANTHER" id="PTHR19248">
    <property type="entry name" value="ATP-BINDING TRANSPORT PROTEIN-RELATED"/>
    <property type="match status" value="1"/>
</dbReference>
<feature type="compositionally biased region" description="Basic and acidic residues" evidence="3">
    <location>
        <begin position="665"/>
        <end position="680"/>
    </location>
</feature>
<dbReference type="Gene3D" id="3.40.50.300">
    <property type="entry name" value="P-loop containing nucleotide triphosphate hydrolases"/>
    <property type="match status" value="2"/>
</dbReference>
<dbReference type="InterPro" id="IPR027417">
    <property type="entry name" value="P-loop_NTPase"/>
</dbReference>
<feature type="domain" description="ABC transporter" evidence="4">
    <location>
        <begin position="81"/>
        <end position="347"/>
    </location>
</feature>
<dbReference type="SMART" id="SM00382">
    <property type="entry name" value="AAA"/>
    <property type="match status" value="2"/>
</dbReference>
<keyword evidence="6" id="KW-1185">Reference proteome</keyword>
<sequence length="680" mass="74835">MAPGGLARKADGLLGEGGKRMLLLDQEKCKPNMPAFQYLSKYARMCGGECITVVNGTTIKILEEACAACLNRAKHCPGEAVRIINLPANLETNLTHRYGPNAFKLHGLPTPRPGTVLGLLGINGIGKSTALNVLAGRLKPNLGKLKDPPGWTDIMAYYRGSELQKYFKCLLEDQLGVAHKVQLDTDFVKQLAGKKVGELLRARDQRGAWEHTAKTLDLMHLLDREVQALSGGELQRFAIAATVIREADVYMFDEASSFLDVKQRMTATDVIRSLVNNDGADETGERKEESDEDRRSRARYVIVVEHDLAVLDYMSDYICCLYGEAGAYGVVTKIAGVRNGINNFLAGYIPAENMRFRAEELSFHVSGAEAHDQLASESGMGKAVMGQVSYPGMSKTLEKDGSKFTLHIEPGFFKGAEIIGLLGENGCGKTTFMEMLAGAFDPKDGESSPSADKGNVSEHSLASIGVSYKRQHYAPRLRKFQGTVQELFEKCIQSVCADRLFRLLVLKPLNMEALEKLYVKNLSGGELQRVAITLCLGQPASVYLLDEPSAGLDCEQRIIASKVIRRWVINHMQKTAFVIEHDFVMASALADRVIVYTGQPGVECTANAPKGVVEGFNDFLKMLDVTFRRDPANFRPRVNKKNSTKDREQKAAGQHFVFDAEEDPADRAAEKETQGGKKKK</sequence>
<dbReference type="SUPFAM" id="SSF52540">
    <property type="entry name" value="P-loop containing nucleoside triphosphate hydrolases"/>
    <property type="match status" value="2"/>
</dbReference>
<dbReference type="PROSITE" id="PS00211">
    <property type="entry name" value="ABC_TRANSPORTER_1"/>
    <property type="match status" value="1"/>
</dbReference>
<protein>
    <recommendedName>
        <fullName evidence="4">ABC transporter domain-containing protein</fullName>
    </recommendedName>
</protein>
<evidence type="ECO:0000256" key="1">
    <source>
        <dbReference type="ARBA" id="ARBA00022741"/>
    </source>
</evidence>
<feature type="domain" description="ABC transporter" evidence="4">
    <location>
        <begin position="388"/>
        <end position="625"/>
    </location>
</feature>
<organism evidence="5 6">
    <name type="scientific">Prymnesium parvum</name>
    <name type="common">Toxic golden alga</name>
    <dbReference type="NCBI Taxonomy" id="97485"/>
    <lineage>
        <taxon>Eukaryota</taxon>
        <taxon>Haptista</taxon>
        <taxon>Haptophyta</taxon>
        <taxon>Prymnesiophyceae</taxon>
        <taxon>Prymnesiales</taxon>
        <taxon>Prymnesiaceae</taxon>
        <taxon>Prymnesium</taxon>
    </lineage>
</organism>
<dbReference type="Pfam" id="PF00005">
    <property type="entry name" value="ABC_tran"/>
    <property type="match status" value="2"/>
</dbReference>
<feature type="region of interest" description="Disordered" evidence="3">
    <location>
        <begin position="634"/>
        <end position="680"/>
    </location>
</feature>
<evidence type="ECO:0000313" key="5">
    <source>
        <dbReference type="EMBL" id="KAL1522996.1"/>
    </source>
</evidence>
<comment type="caution">
    <text evidence="5">The sequence shown here is derived from an EMBL/GenBank/DDBJ whole genome shotgun (WGS) entry which is preliminary data.</text>
</comment>
<dbReference type="InterPro" id="IPR003439">
    <property type="entry name" value="ABC_transporter-like_ATP-bd"/>
</dbReference>
<keyword evidence="2" id="KW-0067">ATP-binding</keyword>
<gene>
    <name evidence="5" type="ORF">AB1Y20_017959</name>
</gene>
<dbReference type="NCBIfam" id="NF009945">
    <property type="entry name" value="PRK13409.1"/>
    <property type="match status" value="1"/>
</dbReference>
<accession>A0AB34JM39</accession>
<dbReference type="InterPro" id="IPR017871">
    <property type="entry name" value="ABC_transporter-like_CS"/>
</dbReference>
<dbReference type="PRINTS" id="PR01868">
    <property type="entry name" value="ABCEFAMILY"/>
</dbReference>
<reference evidence="5 6" key="1">
    <citation type="journal article" date="2024" name="Science">
        <title>Giant polyketide synthase enzymes in the biosynthesis of giant marine polyether toxins.</title>
        <authorList>
            <person name="Fallon T.R."/>
            <person name="Shende V.V."/>
            <person name="Wierzbicki I.H."/>
            <person name="Pendleton A.L."/>
            <person name="Watervoot N.F."/>
            <person name="Auber R.P."/>
            <person name="Gonzalez D.J."/>
            <person name="Wisecaver J.H."/>
            <person name="Moore B.S."/>
        </authorList>
    </citation>
    <scope>NUCLEOTIDE SEQUENCE [LARGE SCALE GENOMIC DNA]</scope>
    <source>
        <strain evidence="5 6">12B1</strain>
    </source>
</reference>
<evidence type="ECO:0000313" key="6">
    <source>
        <dbReference type="Proteomes" id="UP001515480"/>
    </source>
</evidence>
<keyword evidence="1" id="KW-0547">Nucleotide-binding</keyword>
<dbReference type="AlphaFoldDB" id="A0AB34JM39"/>
<evidence type="ECO:0000259" key="4">
    <source>
        <dbReference type="PROSITE" id="PS50893"/>
    </source>
</evidence>
<dbReference type="InterPro" id="IPR003593">
    <property type="entry name" value="AAA+_ATPase"/>
</dbReference>
<dbReference type="EMBL" id="JBGBPQ010000006">
    <property type="protein sequence ID" value="KAL1522996.1"/>
    <property type="molecule type" value="Genomic_DNA"/>
</dbReference>
<dbReference type="Proteomes" id="UP001515480">
    <property type="component" value="Unassembled WGS sequence"/>
</dbReference>
<evidence type="ECO:0000256" key="2">
    <source>
        <dbReference type="ARBA" id="ARBA00022840"/>
    </source>
</evidence>
<dbReference type="GO" id="GO:0005524">
    <property type="term" value="F:ATP binding"/>
    <property type="evidence" value="ECO:0007669"/>
    <property type="project" value="UniProtKB-KW"/>
</dbReference>
<dbReference type="InterPro" id="IPR013283">
    <property type="entry name" value="RLI1"/>
</dbReference>
<dbReference type="PROSITE" id="PS50893">
    <property type="entry name" value="ABC_TRANSPORTER_2"/>
    <property type="match status" value="2"/>
</dbReference>
<dbReference type="GO" id="GO:0016887">
    <property type="term" value="F:ATP hydrolysis activity"/>
    <property type="evidence" value="ECO:0007669"/>
    <property type="project" value="InterPro"/>
</dbReference>